<dbReference type="EMBL" id="JACEFO010001013">
    <property type="protein sequence ID" value="KAF8750155.1"/>
    <property type="molecule type" value="Genomic_DNA"/>
</dbReference>
<evidence type="ECO:0008006" key="3">
    <source>
        <dbReference type="Google" id="ProtNLM"/>
    </source>
</evidence>
<dbReference type="OrthoDB" id="687072at2759"/>
<comment type="caution">
    <text evidence="1">The sequence shown here is derived from an EMBL/GenBank/DDBJ whole genome shotgun (WGS) entry which is preliminary data.</text>
</comment>
<gene>
    <name evidence="1" type="ORF">HU200_012404</name>
</gene>
<dbReference type="Gene3D" id="1.10.10.60">
    <property type="entry name" value="Homeodomain-like"/>
    <property type="match status" value="1"/>
</dbReference>
<sequence length="115" mass="13432">MRFRLKSRLWSRRREHYTTAEDEALVLAWENVSLDPITGTNQDGSTYWDRIADYYNHTVKSKSFRTTKSLQQRWCSIQECCNRWAGCMVSVEDNQPSGTTLMDLVGSHCSSYCQH</sequence>
<dbReference type="Proteomes" id="UP000636709">
    <property type="component" value="Unassembled WGS sequence"/>
</dbReference>
<evidence type="ECO:0000313" key="2">
    <source>
        <dbReference type="Proteomes" id="UP000636709"/>
    </source>
</evidence>
<keyword evidence="2" id="KW-1185">Reference proteome</keyword>
<organism evidence="1 2">
    <name type="scientific">Digitaria exilis</name>
    <dbReference type="NCBI Taxonomy" id="1010633"/>
    <lineage>
        <taxon>Eukaryota</taxon>
        <taxon>Viridiplantae</taxon>
        <taxon>Streptophyta</taxon>
        <taxon>Embryophyta</taxon>
        <taxon>Tracheophyta</taxon>
        <taxon>Spermatophyta</taxon>
        <taxon>Magnoliopsida</taxon>
        <taxon>Liliopsida</taxon>
        <taxon>Poales</taxon>
        <taxon>Poaceae</taxon>
        <taxon>PACMAD clade</taxon>
        <taxon>Panicoideae</taxon>
        <taxon>Panicodae</taxon>
        <taxon>Paniceae</taxon>
        <taxon>Anthephorinae</taxon>
        <taxon>Digitaria</taxon>
    </lineage>
</organism>
<evidence type="ECO:0000313" key="1">
    <source>
        <dbReference type="EMBL" id="KAF8750155.1"/>
    </source>
</evidence>
<dbReference type="AlphaFoldDB" id="A0A835FFA2"/>
<protein>
    <recommendedName>
        <fullName evidence="3">Myb-like domain-containing protein</fullName>
    </recommendedName>
</protein>
<proteinExistence type="predicted"/>
<name>A0A835FFA2_9POAL</name>
<accession>A0A835FFA2</accession>
<reference evidence="1" key="1">
    <citation type="submission" date="2020-07" db="EMBL/GenBank/DDBJ databases">
        <title>Genome sequence and genetic diversity analysis of an under-domesticated orphan crop, white fonio (Digitaria exilis).</title>
        <authorList>
            <person name="Bennetzen J.L."/>
            <person name="Chen S."/>
            <person name="Ma X."/>
            <person name="Wang X."/>
            <person name="Yssel A.E.J."/>
            <person name="Chaluvadi S.R."/>
            <person name="Johnson M."/>
            <person name="Gangashetty P."/>
            <person name="Hamidou F."/>
            <person name="Sanogo M.D."/>
            <person name="Zwaenepoel A."/>
            <person name="Wallace J."/>
            <person name="Van De Peer Y."/>
            <person name="Van Deynze A."/>
        </authorList>
    </citation>
    <scope>NUCLEOTIDE SEQUENCE</scope>
    <source>
        <tissue evidence="1">Leaves</tissue>
    </source>
</reference>
<dbReference type="PANTHER" id="PTHR45125:SF3">
    <property type="entry name" value="NO-APICAL-MERISTEM-ASSOCIATED CARBOXY-TERMINAL DOMAIN PROTEIN"/>
    <property type="match status" value="1"/>
</dbReference>
<dbReference type="PANTHER" id="PTHR45125">
    <property type="entry name" value="F21J9.4-RELATED"/>
    <property type="match status" value="1"/>
</dbReference>